<evidence type="ECO:0000313" key="8">
    <source>
        <dbReference type="Proteomes" id="UP001501414"/>
    </source>
</evidence>
<organism evidence="7 8">
    <name type="scientific">Pseudonocardia kongjuensis</name>
    <dbReference type="NCBI Taxonomy" id="102227"/>
    <lineage>
        <taxon>Bacteria</taxon>
        <taxon>Bacillati</taxon>
        <taxon>Actinomycetota</taxon>
        <taxon>Actinomycetes</taxon>
        <taxon>Pseudonocardiales</taxon>
        <taxon>Pseudonocardiaceae</taxon>
        <taxon>Pseudonocardia</taxon>
    </lineage>
</organism>
<comment type="similarity">
    <text evidence="2">Belongs to the class I fructose-bisphosphate aldolase family.</text>
</comment>
<evidence type="ECO:0000256" key="5">
    <source>
        <dbReference type="ARBA" id="ARBA00023239"/>
    </source>
</evidence>
<dbReference type="SUPFAM" id="SSF51569">
    <property type="entry name" value="Aldolase"/>
    <property type="match status" value="1"/>
</dbReference>
<evidence type="ECO:0000256" key="3">
    <source>
        <dbReference type="ARBA" id="ARBA00013068"/>
    </source>
</evidence>
<sequence>MHGMRATAGALVGHPRGILALDAGPDGPDERGFRQLVLTIPGLPEYVSGLVLPAAALRRGPDRPWADAGILPGVRADPGRIPLPGAPGETVLGGTDDLPARMAEHAGAGARFVSCRARTVAGASTWSIRSNANVLARYARAAQDAGLVPLLHCGIARDGGHPADAAATTLAALLTRLAGELDDAGVDPRATVLGPGAALPGTGSGQPVDPAGHGALTREVLRCVVPPEFAGVALHTGSVRPDDGAGLLAAAQAPDLRWPLTFCTGRSLTGPAARALRGPGGSPQRAQAELRHGLGRASGVLRPVRPRLRIA</sequence>
<dbReference type="PANTHER" id="PTHR11627">
    <property type="entry name" value="FRUCTOSE-BISPHOSPHATE ALDOLASE"/>
    <property type="match status" value="1"/>
</dbReference>
<dbReference type="InterPro" id="IPR000741">
    <property type="entry name" value="FBA_I"/>
</dbReference>
<evidence type="ECO:0000256" key="1">
    <source>
        <dbReference type="ARBA" id="ARBA00004714"/>
    </source>
</evidence>
<accession>A0ABN1XX78</accession>
<keyword evidence="4" id="KW-0324">Glycolysis</keyword>
<dbReference type="InterPro" id="IPR013785">
    <property type="entry name" value="Aldolase_TIM"/>
</dbReference>
<keyword evidence="8" id="KW-1185">Reference proteome</keyword>
<dbReference type="EC" id="4.1.2.13" evidence="3"/>
<evidence type="ECO:0000256" key="4">
    <source>
        <dbReference type="ARBA" id="ARBA00023152"/>
    </source>
</evidence>
<gene>
    <name evidence="7" type="ORF">GCM10009613_36240</name>
</gene>
<evidence type="ECO:0000256" key="2">
    <source>
        <dbReference type="ARBA" id="ARBA00010387"/>
    </source>
</evidence>
<dbReference type="Proteomes" id="UP001501414">
    <property type="component" value="Unassembled WGS sequence"/>
</dbReference>
<evidence type="ECO:0000313" key="7">
    <source>
        <dbReference type="EMBL" id="GAA1392169.1"/>
    </source>
</evidence>
<comment type="pathway">
    <text evidence="1">Carbohydrate degradation; glycolysis; D-glyceraldehyde 3-phosphate and glycerone phosphate from D-glucose: step 4/4.</text>
</comment>
<reference evidence="7 8" key="1">
    <citation type="journal article" date="2019" name="Int. J. Syst. Evol. Microbiol.">
        <title>The Global Catalogue of Microorganisms (GCM) 10K type strain sequencing project: providing services to taxonomists for standard genome sequencing and annotation.</title>
        <authorList>
            <consortium name="The Broad Institute Genomics Platform"/>
            <consortium name="The Broad Institute Genome Sequencing Center for Infectious Disease"/>
            <person name="Wu L."/>
            <person name="Ma J."/>
        </authorList>
    </citation>
    <scope>NUCLEOTIDE SEQUENCE [LARGE SCALE GENOMIC DNA]</scope>
    <source>
        <strain evidence="7 8">JCM 11896</strain>
    </source>
</reference>
<protein>
    <recommendedName>
        <fullName evidence="3">fructose-bisphosphate aldolase</fullName>
        <ecNumber evidence="3">4.1.2.13</ecNumber>
    </recommendedName>
    <alternativeName>
        <fullName evidence="6">Fructose-bisphosphate aldolase class I</fullName>
    </alternativeName>
</protein>
<dbReference type="Pfam" id="PF00274">
    <property type="entry name" value="Glycolytic"/>
    <property type="match status" value="1"/>
</dbReference>
<evidence type="ECO:0000256" key="6">
    <source>
        <dbReference type="ARBA" id="ARBA00029799"/>
    </source>
</evidence>
<proteinExistence type="inferred from homology"/>
<name>A0ABN1XX78_9PSEU</name>
<dbReference type="Gene3D" id="3.20.20.70">
    <property type="entry name" value="Aldolase class I"/>
    <property type="match status" value="1"/>
</dbReference>
<comment type="caution">
    <text evidence="7">The sequence shown here is derived from an EMBL/GenBank/DDBJ whole genome shotgun (WGS) entry which is preliminary data.</text>
</comment>
<keyword evidence="5" id="KW-0456">Lyase</keyword>
<dbReference type="RefSeq" id="WP_344023964.1">
    <property type="nucleotide sequence ID" value="NZ_BAAAJK010000018.1"/>
</dbReference>
<dbReference type="EMBL" id="BAAAJK010000018">
    <property type="protein sequence ID" value="GAA1392169.1"/>
    <property type="molecule type" value="Genomic_DNA"/>
</dbReference>